<dbReference type="Gene3D" id="3.20.20.450">
    <property type="entry name" value="EAL domain"/>
    <property type="match status" value="1"/>
</dbReference>
<dbReference type="SMART" id="SM00267">
    <property type="entry name" value="GGDEF"/>
    <property type="match status" value="1"/>
</dbReference>
<dbReference type="InterPro" id="IPR029787">
    <property type="entry name" value="Nucleotide_cyclase"/>
</dbReference>
<dbReference type="SMART" id="SM00052">
    <property type="entry name" value="EAL"/>
    <property type="match status" value="1"/>
</dbReference>
<dbReference type="Gene3D" id="3.30.70.270">
    <property type="match status" value="1"/>
</dbReference>
<dbReference type="Pfam" id="PF00563">
    <property type="entry name" value="EAL"/>
    <property type="match status" value="1"/>
</dbReference>
<dbReference type="KEGG" id="mdu:MDUV_20860"/>
<dbReference type="InterPro" id="IPR052155">
    <property type="entry name" value="Biofilm_reg_signaling"/>
</dbReference>
<dbReference type="Pfam" id="PF00990">
    <property type="entry name" value="GGDEF"/>
    <property type="match status" value="1"/>
</dbReference>
<reference evidence="1 2" key="1">
    <citation type="journal article" date="2019" name="Emerg. Microbes Infect.">
        <title>Comprehensive subspecies identification of 175 nontuberculous mycobacteria species based on 7547 genomic profiles.</title>
        <authorList>
            <person name="Matsumoto Y."/>
            <person name="Kinjo T."/>
            <person name="Motooka D."/>
            <person name="Nabeya D."/>
            <person name="Jung N."/>
            <person name="Uechi K."/>
            <person name="Horii T."/>
            <person name="Iida T."/>
            <person name="Fujita J."/>
            <person name="Nakamura S."/>
        </authorList>
    </citation>
    <scope>NUCLEOTIDE SEQUENCE [LARGE SCALE GENOMIC DNA]</scope>
    <source>
        <strain evidence="1 2">JCM 6396</strain>
    </source>
</reference>
<sequence length="777" mass="82859">MPNLRGVAAGAAIGGAAFSVWLLTDWGGHAVIRWVDDLGLVVFSSFAALCAATAASRAQGKDRLAWWAMTAGVAAWLASQLIRTYIHFTSDSHPFPSWVDTGYVLFLAGAGLCLVFLLSTTPPQTQVRMLLDGVIIGAALFGLAWVTVLQTVHSVRAGNPAAVAMALSYPIVDIALITVAVLMLVRAPAGGRAHLAWLAGGLTLIALSDTSYAYLTAVDDQHFHVIAIGWAWGFVCIGLAALVTCRPAVGGVTRASSVPPRLSVWLPYLPVVLSALLCTPMLVDGLGPVFVAAAVTVIAVLIRQFLVLGENRRLLAEVADRAVHDPLTGLANRAVFSDRLAHAMALHDRHALDVSVLVLDLDDFRLVNESFGHRAGDMVLVRVAERLAGTVRASDTLARVGGDAFAVIMMGDPAAARDIGEDVVEAFDRPFLVDGQELRLRPGVGLATTASGQRCPSADELYKRAEVALEAAKHARTGRLVVHTPGMEPGQLVPAPTGCDTGVGSAQLLAELRSAIEQGGLSVVYQPKFDLATDEIVGLEALIRWPHPRRGLLGPDQFLPLVRRHGLMRSLTSVVLTAALDDAARWHALGIGVPVAINVFAPAITDPHLCDQLTAALDERALPPDWLTVEITEDLLLDNLGKTRTVFETLRAKGIRVAIDDFGSGYSALWYLREFPVDEVKLDREFIAPILTHPASAAIARAVIGLAHSLGITPVAEGVENAETAARLREYGCRIAQGFHFSAPLPAPAIQDLLLRQQSVDGQEPAGTRRSEIELMQ</sequence>
<dbReference type="PANTHER" id="PTHR44757:SF2">
    <property type="entry name" value="BIOFILM ARCHITECTURE MAINTENANCE PROTEIN MBAA"/>
    <property type="match status" value="1"/>
</dbReference>
<dbReference type="PROSITE" id="PS50887">
    <property type="entry name" value="GGDEF"/>
    <property type="match status" value="1"/>
</dbReference>
<dbReference type="PROSITE" id="PS50883">
    <property type="entry name" value="EAL"/>
    <property type="match status" value="1"/>
</dbReference>
<evidence type="ECO:0000313" key="2">
    <source>
        <dbReference type="Proteomes" id="UP000467006"/>
    </source>
</evidence>
<name>A0A7I7JZB9_9MYCO</name>
<dbReference type="AlphaFoldDB" id="A0A7I7JZB9"/>
<dbReference type="InterPro" id="IPR001633">
    <property type="entry name" value="EAL_dom"/>
</dbReference>
<dbReference type="NCBIfam" id="TIGR00254">
    <property type="entry name" value="GGDEF"/>
    <property type="match status" value="1"/>
</dbReference>
<proteinExistence type="predicted"/>
<keyword evidence="2" id="KW-1185">Reference proteome</keyword>
<dbReference type="CDD" id="cd01949">
    <property type="entry name" value="GGDEF"/>
    <property type="match status" value="1"/>
</dbReference>
<dbReference type="SUPFAM" id="SSF55073">
    <property type="entry name" value="Nucleotide cyclase"/>
    <property type="match status" value="1"/>
</dbReference>
<dbReference type="RefSeq" id="WP_098001855.1">
    <property type="nucleotide sequence ID" value="NZ_AP022563.1"/>
</dbReference>
<dbReference type="CDD" id="cd01948">
    <property type="entry name" value="EAL"/>
    <property type="match status" value="1"/>
</dbReference>
<gene>
    <name evidence="1" type="ORF">MDUV_20860</name>
</gene>
<dbReference type="EMBL" id="AP022563">
    <property type="protein sequence ID" value="BBX17226.1"/>
    <property type="molecule type" value="Genomic_DNA"/>
</dbReference>
<organism evidence="1 2">
    <name type="scientific">Mycolicibacterium duvalii</name>
    <dbReference type="NCBI Taxonomy" id="39688"/>
    <lineage>
        <taxon>Bacteria</taxon>
        <taxon>Bacillati</taxon>
        <taxon>Actinomycetota</taxon>
        <taxon>Actinomycetes</taxon>
        <taxon>Mycobacteriales</taxon>
        <taxon>Mycobacteriaceae</taxon>
        <taxon>Mycolicibacterium</taxon>
    </lineage>
</organism>
<dbReference type="InterPro" id="IPR043128">
    <property type="entry name" value="Rev_trsase/Diguanyl_cyclase"/>
</dbReference>
<protein>
    <submittedName>
        <fullName evidence="1">GGDEF-domain containing protein</fullName>
    </submittedName>
</protein>
<dbReference type="InterPro" id="IPR000160">
    <property type="entry name" value="GGDEF_dom"/>
</dbReference>
<dbReference type="SUPFAM" id="SSF141868">
    <property type="entry name" value="EAL domain-like"/>
    <property type="match status" value="1"/>
</dbReference>
<dbReference type="PANTHER" id="PTHR44757">
    <property type="entry name" value="DIGUANYLATE CYCLASE DGCP"/>
    <property type="match status" value="1"/>
</dbReference>
<dbReference type="InterPro" id="IPR035919">
    <property type="entry name" value="EAL_sf"/>
</dbReference>
<dbReference type="Proteomes" id="UP000467006">
    <property type="component" value="Chromosome"/>
</dbReference>
<dbReference type="OrthoDB" id="23692at2"/>
<evidence type="ECO:0000313" key="1">
    <source>
        <dbReference type="EMBL" id="BBX17226.1"/>
    </source>
</evidence>
<accession>A0A7I7JZB9</accession>